<gene>
    <name evidence="4" type="ORF">ENR23_03280</name>
</gene>
<evidence type="ECO:0000256" key="2">
    <source>
        <dbReference type="ARBA" id="ARBA00022723"/>
    </source>
</evidence>
<dbReference type="InterPro" id="IPR040442">
    <property type="entry name" value="Pyrv_kinase-like_dom_sf"/>
</dbReference>
<comment type="cofactor">
    <cofactor evidence="1">
        <name>Mg(2+)</name>
        <dbReference type="ChEBI" id="CHEBI:18420"/>
    </cofactor>
</comment>
<keyword evidence="4" id="KW-0808">Transferase</keyword>
<dbReference type="GO" id="GO:0016301">
    <property type="term" value="F:kinase activity"/>
    <property type="evidence" value="ECO:0007669"/>
    <property type="project" value="UniProtKB-KW"/>
</dbReference>
<evidence type="ECO:0000256" key="3">
    <source>
        <dbReference type="ARBA" id="ARBA00022842"/>
    </source>
</evidence>
<dbReference type="Pfam" id="PF22484">
    <property type="entry name" value="DUF6986"/>
    <property type="match status" value="1"/>
</dbReference>
<dbReference type="PANTHER" id="PTHR32308">
    <property type="entry name" value="LYASE BETA SUBUNIT, PUTATIVE (AFU_ORTHOLOGUE AFUA_4G13030)-RELATED"/>
    <property type="match status" value="1"/>
</dbReference>
<name>A0A832I0H0_UNCEI</name>
<protein>
    <submittedName>
        <fullName evidence="4">Phosphoenolpyruvate kinase</fullName>
    </submittedName>
</protein>
<keyword evidence="2" id="KW-0479">Metal-binding</keyword>
<comment type="caution">
    <text evidence="4">The sequence shown here is derived from an EMBL/GenBank/DDBJ whole genome shotgun (WGS) entry which is preliminary data.</text>
</comment>
<dbReference type="AlphaFoldDB" id="A0A832I0H0"/>
<evidence type="ECO:0000313" key="4">
    <source>
        <dbReference type="EMBL" id="HGZ42444.1"/>
    </source>
</evidence>
<keyword evidence="4" id="KW-0670">Pyruvate</keyword>
<dbReference type="PANTHER" id="PTHR32308:SF10">
    <property type="entry name" value="CITRATE LYASE SUBUNIT BETA"/>
    <property type="match status" value="1"/>
</dbReference>
<keyword evidence="4" id="KW-0418">Kinase</keyword>
<evidence type="ECO:0000256" key="1">
    <source>
        <dbReference type="ARBA" id="ARBA00001946"/>
    </source>
</evidence>
<dbReference type="SUPFAM" id="SSF51621">
    <property type="entry name" value="Phosphoenolpyruvate/pyruvate domain"/>
    <property type="match status" value="1"/>
</dbReference>
<dbReference type="Gene3D" id="3.20.20.60">
    <property type="entry name" value="Phosphoenolpyruvate-binding domains"/>
    <property type="match status" value="1"/>
</dbReference>
<reference evidence="4" key="1">
    <citation type="journal article" date="2020" name="mSystems">
        <title>Genome- and Community-Level Interaction Insights into Carbon Utilization and Element Cycling Functions of Hydrothermarchaeota in Hydrothermal Sediment.</title>
        <authorList>
            <person name="Zhou Z."/>
            <person name="Liu Y."/>
            <person name="Xu W."/>
            <person name="Pan J."/>
            <person name="Luo Z.H."/>
            <person name="Li M."/>
        </authorList>
    </citation>
    <scope>NUCLEOTIDE SEQUENCE [LARGE SCALE GENOMIC DNA]</scope>
    <source>
        <strain evidence="4">SpSt-381</strain>
    </source>
</reference>
<organism evidence="4">
    <name type="scientific">Eiseniibacteriota bacterium</name>
    <dbReference type="NCBI Taxonomy" id="2212470"/>
    <lineage>
        <taxon>Bacteria</taxon>
        <taxon>Candidatus Eiseniibacteriota</taxon>
    </lineage>
</organism>
<proteinExistence type="predicted"/>
<accession>A0A832I0H0</accession>
<keyword evidence="3" id="KW-0460">Magnesium</keyword>
<dbReference type="GO" id="GO:0006107">
    <property type="term" value="P:oxaloacetate metabolic process"/>
    <property type="evidence" value="ECO:0007669"/>
    <property type="project" value="TreeGrafter"/>
</dbReference>
<dbReference type="InterPro" id="IPR054255">
    <property type="entry name" value="DUF6986"/>
</dbReference>
<dbReference type="InterPro" id="IPR015813">
    <property type="entry name" value="Pyrv/PenolPyrv_kinase-like_dom"/>
</dbReference>
<dbReference type="EMBL" id="DSQF01000004">
    <property type="protein sequence ID" value="HGZ42444.1"/>
    <property type="molecule type" value="Genomic_DNA"/>
</dbReference>
<dbReference type="GO" id="GO:0000287">
    <property type="term" value="F:magnesium ion binding"/>
    <property type="evidence" value="ECO:0007669"/>
    <property type="project" value="TreeGrafter"/>
</dbReference>
<sequence>MDTIERDAAFRDVLARLDASGARGAAAYSPARPARQPVHVVYGGAHLFRADVAARLGEAARRALETYAPEPASFAHALGLPGDEAFHRAVFERTVARLEREPVEDYRVDFEDGFGPRPDAEEDAAAARVAEELARGLAAGSLPAACGVRVRALRPATAARALRTLDAVVGGAAAAAGGRLPDGFAVTLPKVERPAEVEALAAALDRIEARAGLARGTVAVELMLETPRALLDDAGRVALPALVAAGGGRVRGVHLGPFDLTAALGVPPAHQGAGHPACELARGLAQVALAGTGVALADGPTMLLPVGPHRAPPGAGPLGLTALDENRAAVHRGWRAHAADVRAALARGIPQGWDLHPAQLVSRHATVIAFHREELPAAAARLRAFVAGAARAVRTGATFDDAATGAALAAFFARGLACGALDDADAAATGLPAAALRAGTLEALLAAAGAAAPGGAENAR</sequence>